<dbReference type="PANTHER" id="PTHR11475">
    <property type="entry name" value="OXIDASE/PEROXIDASE"/>
    <property type="match status" value="1"/>
</dbReference>
<dbReference type="FunFam" id="1.10.640.10:FF:000003">
    <property type="entry name" value="chorion peroxidase"/>
    <property type="match status" value="1"/>
</dbReference>
<dbReference type="EMBL" id="JAWQEG010003433">
    <property type="protein sequence ID" value="KAK3866246.1"/>
    <property type="molecule type" value="Genomic_DNA"/>
</dbReference>
<dbReference type="PANTHER" id="PTHR11475:SF4">
    <property type="entry name" value="CHORION PEROXIDASE"/>
    <property type="match status" value="1"/>
</dbReference>
<comment type="caution">
    <text evidence="8">The sequence shown here is derived from an EMBL/GenBank/DDBJ whole genome shotgun (WGS) entry which is preliminary data.</text>
</comment>
<dbReference type="Pfam" id="PF03098">
    <property type="entry name" value="An_peroxidase"/>
    <property type="match status" value="1"/>
</dbReference>
<evidence type="ECO:0000313" key="9">
    <source>
        <dbReference type="Proteomes" id="UP001286313"/>
    </source>
</evidence>
<dbReference type="InterPro" id="IPR019791">
    <property type="entry name" value="Haem_peroxidase_animal"/>
</dbReference>
<dbReference type="InterPro" id="IPR037120">
    <property type="entry name" value="Haem_peroxidase_sf_animal"/>
</dbReference>
<keyword evidence="5" id="KW-0325">Glycoprotein</keyword>
<organism evidence="8 9">
    <name type="scientific">Petrolisthes cinctipes</name>
    <name type="common">Flat porcelain crab</name>
    <dbReference type="NCBI Taxonomy" id="88211"/>
    <lineage>
        <taxon>Eukaryota</taxon>
        <taxon>Metazoa</taxon>
        <taxon>Ecdysozoa</taxon>
        <taxon>Arthropoda</taxon>
        <taxon>Crustacea</taxon>
        <taxon>Multicrustacea</taxon>
        <taxon>Malacostraca</taxon>
        <taxon>Eumalacostraca</taxon>
        <taxon>Eucarida</taxon>
        <taxon>Decapoda</taxon>
        <taxon>Pleocyemata</taxon>
        <taxon>Anomura</taxon>
        <taxon>Galatheoidea</taxon>
        <taxon>Porcellanidae</taxon>
        <taxon>Petrolisthes</taxon>
    </lineage>
</organism>
<evidence type="ECO:0000313" key="8">
    <source>
        <dbReference type="EMBL" id="KAK3866246.1"/>
    </source>
</evidence>
<dbReference type="Proteomes" id="UP001286313">
    <property type="component" value="Unassembled WGS sequence"/>
</dbReference>
<evidence type="ECO:0000256" key="7">
    <source>
        <dbReference type="SAM" id="SignalP"/>
    </source>
</evidence>
<dbReference type="GO" id="GO:0004601">
    <property type="term" value="F:peroxidase activity"/>
    <property type="evidence" value="ECO:0007669"/>
    <property type="project" value="UniProtKB-KW"/>
</dbReference>
<dbReference type="PRINTS" id="PR00457">
    <property type="entry name" value="ANPEROXIDASE"/>
</dbReference>
<dbReference type="GO" id="GO:0046872">
    <property type="term" value="F:metal ion binding"/>
    <property type="evidence" value="ECO:0007669"/>
    <property type="project" value="UniProtKB-KW"/>
</dbReference>
<dbReference type="CDD" id="cd09823">
    <property type="entry name" value="peroxinectin_like"/>
    <property type="match status" value="1"/>
</dbReference>
<evidence type="ECO:0000256" key="2">
    <source>
        <dbReference type="ARBA" id="ARBA00022525"/>
    </source>
</evidence>
<dbReference type="GO" id="GO:0006979">
    <property type="term" value="P:response to oxidative stress"/>
    <property type="evidence" value="ECO:0007669"/>
    <property type="project" value="InterPro"/>
</dbReference>
<evidence type="ECO:0000256" key="5">
    <source>
        <dbReference type="ARBA" id="ARBA00023180"/>
    </source>
</evidence>
<dbReference type="SUPFAM" id="SSF48113">
    <property type="entry name" value="Heme-dependent peroxidases"/>
    <property type="match status" value="1"/>
</dbReference>
<keyword evidence="3" id="KW-0575">Peroxidase</keyword>
<keyword evidence="6" id="KW-0479">Metal-binding</keyword>
<protein>
    <recommendedName>
        <fullName evidence="10">Peroxinectin</fullName>
    </recommendedName>
</protein>
<reference evidence="8" key="1">
    <citation type="submission" date="2023-10" db="EMBL/GenBank/DDBJ databases">
        <title>Genome assemblies of two species of porcelain crab, Petrolisthes cinctipes and Petrolisthes manimaculis (Anomura: Porcellanidae).</title>
        <authorList>
            <person name="Angst P."/>
        </authorList>
    </citation>
    <scope>NUCLEOTIDE SEQUENCE</scope>
    <source>
        <strain evidence="8">PB745_01</strain>
        <tissue evidence="8">Gill</tissue>
    </source>
</reference>
<evidence type="ECO:0008006" key="10">
    <source>
        <dbReference type="Google" id="ProtNLM"/>
    </source>
</evidence>
<sequence length="802" mass="89128">MWGPSEVFVAVLAATTLTAGQVLFPDSQPHPFSATGGGAGAGGGAGDAIFFPRATQEPEVPCTTYEGKGGSCRLLIKCATFYAEIAQLSRSPCSITDTQSGVCCPSTKEATADVGVLISKQPPGAPLQLGISPPQINTACEKGLQSLTEKEKFETQLKGTPVSLHAQLFQTTNEIVHKAKDAEKNLAASVNLVREFNLTKNQGGFGLPTFGVQNTIIANTCPPEPQCPVTKYRTVDGTCNNLGHKSWGSGGTAFQRILAPDYDEGVNTPRFRAQSGARLPSPRTVSSQVILDRDSIYDNFTLLIMQWGQFLDHDITHTPITKGMNMSDITCCSKGQQRDLRELHPDCMPILIPETDSFYAKFGQKCMEFVRSMPAVRPKCNFGPREQMNQITSYLDASNVYGSNLKEMRELRTNTGGLLKDSNTARHLLPPKPSECRDNTGQHFCFLAGDSRVNEQPQLAVMHTIWMRQHNKLARELASLNPGWNDEVLYQEARRIVAAQMQHITYHEYLPIILGRRFMETFGLVPRKSGYSPGYRKDIDSTITNAFATAAFRYGHTLISGSMKMFDKFGIVNSNLRLSEHQFSPFTLYEKDGIDSLLRGISFQRSQKFDRFFSEELTNHLFAGKSPFGMDLVALNIQRGRDHGLPGYNQWRKICQLPLAKDFADLTDVMDPTVVEQLRQIYEHVDDIDIFIGGIAETPSPGSLLGHTFLCIVGDQFARLRLGDRFFYENGELESSFSLAQLEQIRHTSMARVMCDNSDDLEMMQPLAFIRPHLANMRASCKVGPLIPHVSLDPWKNEPVWV</sequence>
<proteinExistence type="predicted"/>
<gene>
    <name evidence="8" type="ORF">Pcinc_028210</name>
</gene>
<feature type="chain" id="PRO_5042195977" description="Peroxinectin" evidence="7">
    <location>
        <begin position="21"/>
        <end position="802"/>
    </location>
</feature>
<dbReference type="InterPro" id="IPR010255">
    <property type="entry name" value="Haem_peroxidase_sf"/>
</dbReference>
<keyword evidence="6" id="KW-0349">Heme</keyword>
<dbReference type="AlphaFoldDB" id="A0AAE1F3L6"/>
<keyword evidence="9" id="KW-1185">Reference proteome</keyword>
<keyword evidence="6" id="KW-0408">Iron</keyword>
<comment type="subcellular location">
    <subcellularLocation>
        <location evidence="1">Secreted</location>
    </subcellularLocation>
</comment>
<feature type="binding site" description="axial binding residue" evidence="6">
    <location>
        <position position="556"/>
    </location>
    <ligand>
        <name>heme b</name>
        <dbReference type="ChEBI" id="CHEBI:60344"/>
    </ligand>
    <ligandPart>
        <name>Fe</name>
        <dbReference type="ChEBI" id="CHEBI:18248"/>
    </ligandPart>
</feature>
<evidence type="ECO:0000256" key="4">
    <source>
        <dbReference type="ARBA" id="ARBA00022729"/>
    </source>
</evidence>
<keyword evidence="3" id="KW-0560">Oxidoreductase</keyword>
<dbReference type="PROSITE" id="PS50292">
    <property type="entry name" value="PEROXIDASE_3"/>
    <property type="match status" value="1"/>
</dbReference>
<evidence type="ECO:0000256" key="6">
    <source>
        <dbReference type="PIRSR" id="PIRSR619791-2"/>
    </source>
</evidence>
<keyword evidence="2" id="KW-0964">Secreted</keyword>
<feature type="signal peptide" evidence="7">
    <location>
        <begin position="1"/>
        <end position="20"/>
    </location>
</feature>
<evidence type="ECO:0000256" key="3">
    <source>
        <dbReference type="ARBA" id="ARBA00022559"/>
    </source>
</evidence>
<evidence type="ECO:0000256" key="1">
    <source>
        <dbReference type="ARBA" id="ARBA00004613"/>
    </source>
</evidence>
<dbReference type="GO" id="GO:0005576">
    <property type="term" value="C:extracellular region"/>
    <property type="evidence" value="ECO:0007669"/>
    <property type="project" value="UniProtKB-SubCell"/>
</dbReference>
<keyword evidence="4 7" id="KW-0732">Signal</keyword>
<dbReference type="GO" id="GO:0020037">
    <property type="term" value="F:heme binding"/>
    <property type="evidence" value="ECO:0007669"/>
    <property type="project" value="InterPro"/>
</dbReference>
<accession>A0AAE1F3L6</accession>
<name>A0AAE1F3L6_PETCI</name>
<dbReference type="Gene3D" id="1.10.640.10">
    <property type="entry name" value="Haem peroxidase domain superfamily, animal type"/>
    <property type="match status" value="1"/>
</dbReference>